<dbReference type="PANTHER" id="PTHR38643">
    <property type="entry name" value="PURINE NUCLEOSIDE PERMEASE C285.05-RELATED"/>
    <property type="match status" value="1"/>
</dbReference>
<reference evidence="1 2" key="1">
    <citation type="submission" date="2015-11" db="EMBL/GenBank/DDBJ databases">
        <title>Exploring the genomic traits of fungus-feeding bacterial genus Collimonas.</title>
        <authorList>
            <person name="Song C."/>
            <person name="Schmidt R."/>
            <person name="de Jager V."/>
            <person name="Krzyzanowska D."/>
            <person name="Jongedijk E."/>
            <person name="Cankar K."/>
            <person name="Beekwilder J."/>
            <person name="van Veen A."/>
            <person name="de Boer W."/>
            <person name="van Veen J.A."/>
            <person name="Garbeva P."/>
        </authorList>
    </citation>
    <scope>NUCLEOTIDE SEQUENCE [LARGE SCALE GENOMIC DNA]</scope>
    <source>
        <strain evidence="1 2">Ter91</strain>
    </source>
</reference>
<evidence type="ECO:0000313" key="1">
    <source>
        <dbReference type="EMBL" id="AMP04149.1"/>
    </source>
</evidence>
<dbReference type="InterPro" id="IPR009486">
    <property type="entry name" value="Pur_nuclsid_perm"/>
</dbReference>
<dbReference type="PATRIC" id="fig|279113.9.peg.1761"/>
<dbReference type="GO" id="GO:0055085">
    <property type="term" value="P:transmembrane transport"/>
    <property type="evidence" value="ECO:0007669"/>
    <property type="project" value="InterPro"/>
</dbReference>
<protein>
    <submittedName>
        <fullName evidence="1">Purine nucleoside permease family protein</fullName>
    </submittedName>
</protein>
<name>A0A127Q277_9BURK</name>
<sequence>MTKGLDRAHCAACKFKSGRFNFASKRWQKDKIMRCIAFPAPPATFSPTLHIKVLLMNRFQLLTLALALGGLAAQSQAATQAPAPSPVLATPAAPIPIKVVVVTMFEIGADSGDQPGEFQTWVERLPLPQTIAFPQGYRNLRYNPEQGVLGIVTGIGTARSSASIMALGMDPRFDLSKAYWLVAGIAGANPDTMSAGSAAWAEWLVDGDLSHEIDAREIPKGWSTGKIPLRSARPFQQPVPADNEGAVYHLNPGLSNWAYQLTKDTPLADDADLRQLRSRYTGYPAAQQPPKVIKGDQLAGQTFWHGKLMNAWAEKWVDYWTHGQGSFATSAMEETGTAQALTFLSKAGRADLNRLLVLRTASNYTMPYPGKSAAASLAAEHEGSYSAYLPSLEAAFKVGSRVTRELSDHWDLYRDQLPADK</sequence>
<dbReference type="InterPro" id="IPR035994">
    <property type="entry name" value="Nucleoside_phosphorylase_sf"/>
</dbReference>
<dbReference type="KEGG" id="cpra:CPter91_1776"/>
<organism evidence="1 2">
    <name type="scientific">Collimonas pratensis</name>
    <dbReference type="NCBI Taxonomy" id="279113"/>
    <lineage>
        <taxon>Bacteria</taxon>
        <taxon>Pseudomonadati</taxon>
        <taxon>Pseudomonadota</taxon>
        <taxon>Betaproteobacteria</taxon>
        <taxon>Burkholderiales</taxon>
        <taxon>Oxalobacteraceae</taxon>
        <taxon>Collimonas</taxon>
    </lineage>
</organism>
<accession>A0A127Q277</accession>
<dbReference type="Gene3D" id="3.40.50.1580">
    <property type="entry name" value="Nucleoside phosphorylase domain"/>
    <property type="match status" value="1"/>
</dbReference>
<dbReference type="PIRSF" id="PIRSF013171">
    <property type="entry name" value="Pur_nuclsid_perm"/>
    <property type="match status" value="1"/>
</dbReference>
<gene>
    <name evidence="1" type="ORF">CPter91_1776</name>
</gene>
<dbReference type="PANTHER" id="PTHR38643:SF1">
    <property type="entry name" value="PURINE NUCLEOSIDE PERMEASE C285.05-RELATED"/>
    <property type="match status" value="1"/>
</dbReference>
<dbReference type="STRING" id="279113.CPter91_1776"/>
<evidence type="ECO:0000313" key="2">
    <source>
        <dbReference type="Proteomes" id="UP000074561"/>
    </source>
</evidence>
<proteinExistence type="predicted"/>
<dbReference type="EMBL" id="CP013234">
    <property type="protein sequence ID" value="AMP04149.1"/>
    <property type="molecule type" value="Genomic_DNA"/>
</dbReference>
<dbReference type="Pfam" id="PF06516">
    <property type="entry name" value="NUP"/>
    <property type="match status" value="1"/>
</dbReference>
<dbReference type="GO" id="GO:0003824">
    <property type="term" value="F:catalytic activity"/>
    <property type="evidence" value="ECO:0007669"/>
    <property type="project" value="InterPro"/>
</dbReference>
<dbReference type="AlphaFoldDB" id="A0A127Q277"/>
<dbReference type="Proteomes" id="UP000074561">
    <property type="component" value="Chromosome"/>
</dbReference>
<dbReference type="GO" id="GO:0009116">
    <property type="term" value="P:nucleoside metabolic process"/>
    <property type="evidence" value="ECO:0007669"/>
    <property type="project" value="InterPro"/>
</dbReference>